<proteinExistence type="predicted"/>
<name>A0A9P6UHF7_9FUNG</name>
<dbReference type="SUPFAM" id="SSF52047">
    <property type="entry name" value="RNI-like"/>
    <property type="match status" value="1"/>
</dbReference>
<dbReference type="Gene3D" id="3.80.10.10">
    <property type="entry name" value="Ribonuclease Inhibitor"/>
    <property type="match status" value="1"/>
</dbReference>
<dbReference type="EMBL" id="JAAAIN010001498">
    <property type="protein sequence ID" value="KAG0302564.1"/>
    <property type="molecule type" value="Genomic_DNA"/>
</dbReference>
<dbReference type="OrthoDB" id="2374315at2759"/>
<dbReference type="AlphaFoldDB" id="A0A9P6UHF7"/>
<sequence>MEDYLQAQEHQKELLRTKDVKQHQRQKAPSCQSSLSKLEKLTIYNDADGDFVDDIKSVKLPIADAKLSGLKELVLDHCWIKEELSSWNWVWKSCSNVERLELRTCGYDHIDDMAARIRTYLPAVNSLVYKGDIFIVVPASLLSACLGGWKNIRIDAMLDRSSCKALAEHCATLEVLQVTNILEDSSSTLRQILSSSPNLRILITSDDKFHIQQWIPYLEAEDFVDAHCGTLNPWACETSVKVLKTKITRIPRPNVTKLLNGLQRADALKETCTREGKQLQQCVYERLSRFINLEELCLGLDSKERRRLYPFDSSKYGEDYQYECLEMTLESGLDQLKGLKNLRVLDVRMMEQRIGLKEVQWMTQYWPRLREIRGLWDDGDNLKAGEWLWKHSPMIKVELTSRSFYCATYLDELLKERI</sequence>
<gene>
    <name evidence="1" type="ORF">BGZ97_002281</name>
</gene>
<keyword evidence="2" id="KW-1185">Reference proteome</keyword>
<evidence type="ECO:0000313" key="1">
    <source>
        <dbReference type="EMBL" id="KAG0302564.1"/>
    </source>
</evidence>
<dbReference type="Proteomes" id="UP000823405">
    <property type="component" value="Unassembled WGS sequence"/>
</dbReference>
<accession>A0A9P6UHF7</accession>
<comment type="caution">
    <text evidence="1">The sequence shown here is derived from an EMBL/GenBank/DDBJ whole genome shotgun (WGS) entry which is preliminary data.</text>
</comment>
<evidence type="ECO:0000313" key="2">
    <source>
        <dbReference type="Proteomes" id="UP000823405"/>
    </source>
</evidence>
<reference evidence="1" key="1">
    <citation type="journal article" date="2020" name="Fungal Divers.">
        <title>Resolving the Mortierellaceae phylogeny through synthesis of multi-gene phylogenetics and phylogenomics.</title>
        <authorList>
            <person name="Vandepol N."/>
            <person name="Liber J."/>
            <person name="Desiro A."/>
            <person name="Na H."/>
            <person name="Kennedy M."/>
            <person name="Barry K."/>
            <person name="Grigoriev I.V."/>
            <person name="Miller A.N."/>
            <person name="O'Donnell K."/>
            <person name="Stajich J.E."/>
            <person name="Bonito G."/>
        </authorList>
    </citation>
    <scope>NUCLEOTIDE SEQUENCE</scope>
    <source>
        <strain evidence="1">NVP60</strain>
    </source>
</reference>
<dbReference type="InterPro" id="IPR032675">
    <property type="entry name" value="LRR_dom_sf"/>
</dbReference>
<protein>
    <submittedName>
        <fullName evidence="1">Uncharacterized protein</fullName>
    </submittedName>
</protein>
<organism evidence="1 2">
    <name type="scientific">Linnemannia gamsii</name>
    <dbReference type="NCBI Taxonomy" id="64522"/>
    <lineage>
        <taxon>Eukaryota</taxon>
        <taxon>Fungi</taxon>
        <taxon>Fungi incertae sedis</taxon>
        <taxon>Mucoromycota</taxon>
        <taxon>Mortierellomycotina</taxon>
        <taxon>Mortierellomycetes</taxon>
        <taxon>Mortierellales</taxon>
        <taxon>Mortierellaceae</taxon>
        <taxon>Linnemannia</taxon>
    </lineage>
</organism>